<dbReference type="PANTHER" id="PTHR23502">
    <property type="entry name" value="MAJOR FACILITATOR SUPERFAMILY"/>
    <property type="match status" value="1"/>
</dbReference>
<feature type="transmembrane region" description="Helical" evidence="6">
    <location>
        <begin position="52"/>
        <end position="76"/>
    </location>
</feature>
<sequence length="472" mass="53030">MGPFGINAAQEKRPGKESATTTVTMNDQDVIYVDFEPGDPRDPLTFSKKKKWTITFTACIFSILVSTSSSAFAMGNDSMMRDLNCTQFQATLGLSLFIIGFAIVPLFTSPLSEEFGRRYLYVVCATVVTGTIADIWSSKDRGLPMSLYSFAVVSSLGLGSLVAGWIEANPELGWRWIQWVSVIFSGAYFVLVVVYMRETRVAVITAQLARKMRKETGSDRYRARSEDSDNARDLRKLIWVSSTRALFLLFTEPTVQVMSLWIAFTWGVLFCLIESISPELQSLYGFNVGDTGSAFVALTLGSIFGFFASRYQETLYRKHVDAKGQEARLYLAMAAAFLLPIGVFMWAWTANSRVPWIVPLIALTIFMTGAYILYFVVFVYLADCYGMYASSAVAGQSLLRNLLATVFPLFSEQMFTKMTYKWANTMFGCISCVMLPIPFVLYFYGSEIRKRSPFSRQTLEAEQKRIEDTAKV</sequence>
<feature type="transmembrane region" description="Helical" evidence="6">
    <location>
        <begin position="356"/>
        <end position="381"/>
    </location>
</feature>
<feature type="transmembrane region" description="Helical" evidence="6">
    <location>
        <begin position="422"/>
        <end position="444"/>
    </location>
</feature>
<protein>
    <submittedName>
        <fullName evidence="7">MFS general substrate transporter</fullName>
    </submittedName>
</protein>
<dbReference type="OrthoDB" id="5376138at2759"/>
<dbReference type="GO" id="GO:0022857">
    <property type="term" value="F:transmembrane transporter activity"/>
    <property type="evidence" value="ECO:0007669"/>
    <property type="project" value="InterPro"/>
</dbReference>
<evidence type="ECO:0000256" key="5">
    <source>
        <dbReference type="SAM" id="MobiDB-lite"/>
    </source>
</evidence>
<dbReference type="PANTHER" id="PTHR23502:SF134">
    <property type="entry name" value="MAJOR FACILITATOR SUPERFAMILY (MFS) PROFILE DOMAIN-CONTAINING PROTEIN-RELATED"/>
    <property type="match status" value="1"/>
</dbReference>
<evidence type="ECO:0000313" key="7">
    <source>
        <dbReference type="EMBL" id="EIW79036.1"/>
    </source>
</evidence>
<proteinExistence type="predicted"/>
<feature type="transmembrane region" description="Helical" evidence="6">
    <location>
        <begin position="88"/>
        <end position="107"/>
    </location>
</feature>
<feature type="transmembrane region" description="Helical" evidence="6">
    <location>
        <begin position="388"/>
        <end position="410"/>
    </location>
</feature>
<evidence type="ECO:0000313" key="8">
    <source>
        <dbReference type="Proteomes" id="UP000053558"/>
    </source>
</evidence>
<dbReference type="EMBL" id="JH711581">
    <property type="protein sequence ID" value="EIW79036.1"/>
    <property type="molecule type" value="Genomic_DNA"/>
</dbReference>
<dbReference type="SUPFAM" id="SSF103473">
    <property type="entry name" value="MFS general substrate transporter"/>
    <property type="match status" value="1"/>
</dbReference>
<evidence type="ECO:0000256" key="4">
    <source>
        <dbReference type="ARBA" id="ARBA00023136"/>
    </source>
</evidence>
<keyword evidence="8" id="KW-1185">Reference proteome</keyword>
<dbReference type="InterPro" id="IPR011701">
    <property type="entry name" value="MFS"/>
</dbReference>
<evidence type="ECO:0000256" key="1">
    <source>
        <dbReference type="ARBA" id="ARBA00004141"/>
    </source>
</evidence>
<feature type="transmembrane region" description="Helical" evidence="6">
    <location>
        <begin position="148"/>
        <end position="166"/>
    </location>
</feature>
<keyword evidence="3 6" id="KW-1133">Transmembrane helix</keyword>
<dbReference type="GO" id="GO:0005886">
    <property type="term" value="C:plasma membrane"/>
    <property type="evidence" value="ECO:0007669"/>
    <property type="project" value="TreeGrafter"/>
</dbReference>
<name>A0A5M3MJ20_CONPW</name>
<dbReference type="OMA" id="YHGYASS"/>
<comment type="caution">
    <text evidence="7">The sequence shown here is derived from an EMBL/GenBank/DDBJ whole genome shotgun (WGS) entry which is preliminary data.</text>
</comment>
<reference evidence="8" key="1">
    <citation type="journal article" date="2012" name="Science">
        <title>The Paleozoic origin of enzymatic lignin decomposition reconstructed from 31 fungal genomes.</title>
        <authorList>
            <person name="Floudas D."/>
            <person name="Binder M."/>
            <person name="Riley R."/>
            <person name="Barry K."/>
            <person name="Blanchette R.A."/>
            <person name="Henrissat B."/>
            <person name="Martinez A.T."/>
            <person name="Otillar R."/>
            <person name="Spatafora J.W."/>
            <person name="Yadav J.S."/>
            <person name="Aerts A."/>
            <person name="Benoit I."/>
            <person name="Boyd A."/>
            <person name="Carlson A."/>
            <person name="Copeland A."/>
            <person name="Coutinho P.M."/>
            <person name="de Vries R.P."/>
            <person name="Ferreira P."/>
            <person name="Findley K."/>
            <person name="Foster B."/>
            <person name="Gaskell J."/>
            <person name="Glotzer D."/>
            <person name="Gorecki P."/>
            <person name="Heitman J."/>
            <person name="Hesse C."/>
            <person name="Hori C."/>
            <person name="Igarashi K."/>
            <person name="Jurgens J.A."/>
            <person name="Kallen N."/>
            <person name="Kersten P."/>
            <person name="Kohler A."/>
            <person name="Kuees U."/>
            <person name="Kumar T.K.A."/>
            <person name="Kuo A."/>
            <person name="LaButti K."/>
            <person name="Larrondo L.F."/>
            <person name="Lindquist E."/>
            <person name="Ling A."/>
            <person name="Lombard V."/>
            <person name="Lucas S."/>
            <person name="Lundell T."/>
            <person name="Martin R."/>
            <person name="McLaughlin D.J."/>
            <person name="Morgenstern I."/>
            <person name="Morin E."/>
            <person name="Murat C."/>
            <person name="Nagy L.G."/>
            <person name="Nolan M."/>
            <person name="Ohm R.A."/>
            <person name="Patyshakuliyeva A."/>
            <person name="Rokas A."/>
            <person name="Ruiz-Duenas F.J."/>
            <person name="Sabat G."/>
            <person name="Salamov A."/>
            <person name="Samejima M."/>
            <person name="Schmutz J."/>
            <person name="Slot J.C."/>
            <person name="St John F."/>
            <person name="Stenlid J."/>
            <person name="Sun H."/>
            <person name="Sun S."/>
            <person name="Syed K."/>
            <person name="Tsang A."/>
            <person name="Wiebenga A."/>
            <person name="Young D."/>
            <person name="Pisabarro A."/>
            <person name="Eastwood D.C."/>
            <person name="Martin F."/>
            <person name="Cullen D."/>
            <person name="Grigoriev I.V."/>
            <person name="Hibbett D.S."/>
        </authorList>
    </citation>
    <scope>NUCLEOTIDE SEQUENCE [LARGE SCALE GENOMIC DNA]</scope>
    <source>
        <strain evidence="8">RWD-64-598 SS2</strain>
    </source>
</reference>
<feature type="transmembrane region" description="Helical" evidence="6">
    <location>
        <begin position="119"/>
        <end position="136"/>
    </location>
</feature>
<feature type="region of interest" description="Disordered" evidence="5">
    <location>
        <begin position="1"/>
        <end position="20"/>
    </location>
</feature>
<gene>
    <name evidence="7" type="ORF">CONPUDRAFT_91366</name>
</gene>
<feature type="transmembrane region" description="Helical" evidence="6">
    <location>
        <begin position="178"/>
        <end position="196"/>
    </location>
</feature>
<dbReference type="Proteomes" id="UP000053558">
    <property type="component" value="Unassembled WGS sequence"/>
</dbReference>
<dbReference type="Gene3D" id="1.20.1250.20">
    <property type="entry name" value="MFS general substrate transporter like domains"/>
    <property type="match status" value="2"/>
</dbReference>
<feature type="transmembrane region" description="Helical" evidence="6">
    <location>
        <begin position="329"/>
        <end position="350"/>
    </location>
</feature>
<dbReference type="AlphaFoldDB" id="A0A5M3MJ20"/>
<evidence type="ECO:0000256" key="6">
    <source>
        <dbReference type="SAM" id="Phobius"/>
    </source>
</evidence>
<keyword evidence="2 6" id="KW-0812">Transmembrane</keyword>
<keyword evidence="4 6" id="KW-0472">Membrane</keyword>
<dbReference type="RefSeq" id="XP_007770769.1">
    <property type="nucleotide sequence ID" value="XM_007772579.1"/>
</dbReference>
<feature type="transmembrane region" description="Helical" evidence="6">
    <location>
        <begin position="284"/>
        <end position="308"/>
    </location>
</feature>
<dbReference type="InterPro" id="IPR036259">
    <property type="entry name" value="MFS_trans_sf"/>
</dbReference>
<evidence type="ECO:0000256" key="3">
    <source>
        <dbReference type="ARBA" id="ARBA00022989"/>
    </source>
</evidence>
<dbReference type="GeneID" id="19211453"/>
<dbReference type="FunFam" id="1.20.1250.20:FF:000082">
    <property type="entry name" value="MFS multidrug transporter, putative"/>
    <property type="match status" value="1"/>
</dbReference>
<dbReference type="KEGG" id="cput:CONPUDRAFT_91366"/>
<accession>A0A5M3MJ20</accession>
<organism evidence="7 8">
    <name type="scientific">Coniophora puteana (strain RWD-64-598)</name>
    <name type="common">Brown rot fungus</name>
    <dbReference type="NCBI Taxonomy" id="741705"/>
    <lineage>
        <taxon>Eukaryota</taxon>
        <taxon>Fungi</taxon>
        <taxon>Dikarya</taxon>
        <taxon>Basidiomycota</taxon>
        <taxon>Agaricomycotina</taxon>
        <taxon>Agaricomycetes</taxon>
        <taxon>Agaricomycetidae</taxon>
        <taxon>Boletales</taxon>
        <taxon>Coniophorineae</taxon>
        <taxon>Coniophoraceae</taxon>
        <taxon>Coniophora</taxon>
    </lineage>
</organism>
<dbReference type="Pfam" id="PF07690">
    <property type="entry name" value="MFS_1"/>
    <property type="match status" value="1"/>
</dbReference>
<evidence type="ECO:0000256" key="2">
    <source>
        <dbReference type="ARBA" id="ARBA00022692"/>
    </source>
</evidence>
<comment type="subcellular location">
    <subcellularLocation>
        <location evidence="1">Membrane</location>
        <topology evidence="1">Multi-pass membrane protein</topology>
    </subcellularLocation>
</comment>